<dbReference type="InterPro" id="IPR011992">
    <property type="entry name" value="EF-hand-dom_pair"/>
</dbReference>
<feature type="compositionally biased region" description="Low complexity" evidence="3">
    <location>
        <begin position="104"/>
        <end position="120"/>
    </location>
</feature>
<dbReference type="InterPro" id="IPR002048">
    <property type="entry name" value="EF_hand_dom"/>
</dbReference>
<dbReference type="Pfam" id="PF13499">
    <property type="entry name" value="EF-hand_7"/>
    <property type="match status" value="2"/>
</dbReference>
<dbReference type="FunFam" id="1.10.238.10:FF:000001">
    <property type="entry name" value="Calmodulin 1"/>
    <property type="match status" value="1"/>
</dbReference>
<dbReference type="eggNOG" id="KOG0027">
    <property type="taxonomic scope" value="Eukaryota"/>
</dbReference>
<feature type="compositionally biased region" description="Basic residues" evidence="3">
    <location>
        <begin position="69"/>
        <end position="81"/>
    </location>
</feature>
<dbReference type="VEuPathDB" id="FungiDB:PYU1_G011265"/>
<evidence type="ECO:0000256" key="1">
    <source>
        <dbReference type="ARBA" id="ARBA00022737"/>
    </source>
</evidence>
<proteinExistence type="predicted"/>
<dbReference type="HOGENOM" id="CLU_002416_0_0_1"/>
<dbReference type="GO" id="GO:0005509">
    <property type="term" value="F:calcium ion binding"/>
    <property type="evidence" value="ECO:0007669"/>
    <property type="project" value="InterPro"/>
</dbReference>
<dbReference type="InterPro" id="IPR050145">
    <property type="entry name" value="Centrin_CML-like"/>
</dbReference>
<keyword evidence="2" id="KW-0106">Calcium</keyword>
<dbReference type="EnsemblProtists" id="PYU1_T011290">
    <property type="protein sequence ID" value="PYU1_T011290"/>
    <property type="gene ID" value="PYU1_G011265"/>
</dbReference>
<evidence type="ECO:0000259" key="4">
    <source>
        <dbReference type="PROSITE" id="PS50222"/>
    </source>
</evidence>
<sequence length="992" mass="112647">MLKRIVKEATKAASSGTESSRRQKRREAAAARRREADSSSDAEAETRNRRIRRKHESEREDVSSNSSAHVRHKTTTEKKKRQGESSSSRENSNRGGRRNDAGATTSSTDTPRTTKNTNRFTKNLQNKLKRMWNAGKMKRTPLLESVTIEAVYSAMHGRDKKRARTKLLEMFVRYGNEETGRIGEARFTKCITKVGIYFKKSSEYDALVHCFSGYAKGADDDDDESTGSSSGATRKKPKMVDYIAFTDFACNVRDSEKLSAIADKLRSAIANYDDKHNQSTSEPYNIFVDLKKLDKKQLQWIPSEKFSAFVEEHERPVFKLSGKEIQVLVERFEYEYGKEELGVDYKQFAQWLQPMLHLDIRELHRRVQELVVKAHGHGGWDLVEMFEAMDEDGNGESDLTSSAESDGCSSSQSSGLDMEQLRRIKKGSQSRVWDEGGQGVDGDTEEQHGEEDQNDTIEKKELNHVLRALGHEFTTDELDAEMARADLDQNGRLDFQEFVAFVKRQLVQKQFLLSKQREMEIRQAFQSLDNDKNGVLDEKEFEYLIYKVLGVELSVEEQDALLDFVDENGDGNINEDEFIAFMKVMEEFCKSQGGKAKRSRFLASLDGTSKLALSAMKKLVRGAPIDLDKNLLMFFGVPTNFRPAISSASTCRALQDNTLERALSFPSPQMIVVLAQDPTQKVSDKKDGARFALTVKKDDDPSDEGFLLQQGESWQSHAVVSLKRAAGVPKPFDTREEDVLKRCVHVCLFQEQEEMHPKPVRSRRKKEHKQPATGGGTVVGNVHEIPVFWHPGEEDVWEFSKKATKQNKYKFLVRTNTVNDHLYLLVEFIVHLRMAKREKRRKRGKRKHASSDRTREATADDGDARSETREMVCCWCKIPIRTLLARRADIFRVQQKLWGGTAHSPVDIEQDEILRRRTGWRALTNAFKQPSPPAMGIKSVPVGKLPEELQKCIVKMPPTIIAPFVSLPILAEYMALMNNMLSVISNSSAGEA</sequence>
<dbReference type="InterPro" id="IPR018247">
    <property type="entry name" value="EF_Hand_1_Ca_BS"/>
</dbReference>
<feature type="compositionally biased region" description="Low complexity" evidence="3">
    <location>
        <begin position="401"/>
        <end position="414"/>
    </location>
</feature>
<evidence type="ECO:0000313" key="5">
    <source>
        <dbReference type="EnsemblProtists" id="PYU1_T011290"/>
    </source>
</evidence>
<feature type="compositionally biased region" description="Low complexity" evidence="3">
    <location>
        <begin position="84"/>
        <end position="94"/>
    </location>
</feature>
<evidence type="ECO:0000313" key="6">
    <source>
        <dbReference type="Proteomes" id="UP000019132"/>
    </source>
</evidence>
<reference evidence="5" key="3">
    <citation type="submission" date="2015-02" db="UniProtKB">
        <authorList>
            <consortium name="EnsemblProtists"/>
        </authorList>
    </citation>
    <scope>IDENTIFICATION</scope>
    <source>
        <strain evidence="5">DAOM BR144</strain>
    </source>
</reference>
<dbReference type="Proteomes" id="UP000019132">
    <property type="component" value="Unassembled WGS sequence"/>
</dbReference>
<dbReference type="Gene3D" id="1.10.238.10">
    <property type="entry name" value="EF-hand"/>
    <property type="match status" value="2"/>
</dbReference>
<dbReference type="CDD" id="cd00051">
    <property type="entry name" value="EFh"/>
    <property type="match status" value="1"/>
</dbReference>
<feature type="compositionally biased region" description="Basic residues" evidence="3">
    <location>
        <begin position="758"/>
        <end position="768"/>
    </location>
</feature>
<feature type="compositionally biased region" description="Basic and acidic residues" evidence="3">
    <location>
        <begin position="849"/>
        <end position="863"/>
    </location>
</feature>
<feature type="region of interest" description="Disordered" evidence="3">
    <location>
        <begin position="391"/>
        <end position="459"/>
    </location>
</feature>
<feature type="region of interest" description="Disordered" evidence="3">
    <location>
        <begin position="837"/>
        <end position="863"/>
    </location>
</feature>
<dbReference type="PANTHER" id="PTHR23050">
    <property type="entry name" value="CALCIUM BINDING PROTEIN"/>
    <property type="match status" value="1"/>
</dbReference>
<feature type="domain" description="EF-hand" evidence="4">
    <location>
        <begin position="553"/>
        <end position="588"/>
    </location>
</feature>
<feature type="region of interest" description="Disordered" evidence="3">
    <location>
        <begin position="756"/>
        <end position="777"/>
    </location>
</feature>
<evidence type="ECO:0000256" key="3">
    <source>
        <dbReference type="SAM" id="MobiDB-lite"/>
    </source>
</evidence>
<feature type="compositionally biased region" description="Basic and acidic residues" evidence="3">
    <location>
        <begin position="1"/>
        <end position="10"/>
    </location>
</feature>
<reference evidence="6" key="2">
    <citation type="submission" date="2010-04" db="EMBL/GenBank/DDBJ databases">
        <authorList>
            <person name="Buell R."/>
            <person name="Hamilton J."/>
            <person name="Hostetler J."/>
        </authorList>
    </citation>
    <scope>NUCLEOTIDE SEQUENCE [LARGE SCALE GENOMIC DNA]</scope>
    <source>
        <strain evidence="6">DAOM:BR144</strain>
    </source>
</reference>
<dbReference type="EMBL" id="GL376562">
    <property type="status" value="NOT_ANNOTATED_CDS"/>
    <property type="molecule type" value="Genomic_DNA"/>
</dbReference>
<dbReference type="PROSITE" id="PS00018">
    <property type="entry name" value="EF_HAND_1"/>
    <property type="match status" value="3"/>
</dbReference>
<dbReference type="SMART" id="SM00054">
    <property type="entry name" value="EFh"/>
    <property type="match status" value="3"/>
</dbReference>
<feature type="compositionally biased region" description="Basic and acidic residues" evidence="3">
    <location>
        <begin position="445"/>
        <end position="459"/>
    </location>
</feature>
<dbReference type="PROSITE" id="PS50222">
    <property type="entry name" value="EF_HAND_2"/>
    <property type="match status" value="3"/>
</dbReference>
<organism evidence="5 6">
    <name type="scientific">Globisporangium ultimum (strain ATCC 200006 / CBS 805.95 / DAOM BR144)</name>
    <name type="common">Pythium ultimum</name>
    <dbReference type="NCBI Taxonomy" id="431595"/>
    <lineage>
        <taxon>Eukaryota</taxon>
        <taxon>Sar</taxon>
        <taxon>Stramenopiles</taxon>
        <taxon>Oomycota</taxon>
        <taxon>Peronosporomycetes</taxon>
        <taxon>Pythiales</taxon>
        <taxon>Pythiaceae</taxon>
        <taxon>Globisporangium</taxon>
    </lineage>
</organism>
<keyword evidence="6" id="KW-1185">Reference proteome</keyword>
<accession>K3X241</accession>
<keyword evidence="1" id="KW-0677">Repeat</keyword>
<feature type="domain" description="EF-hand" evidence="4">
    <location>
        <begin position="516"/>
        <end position="551"/>
    </location>
</feature>
<feature type="domain" description="EF-hand" evidence="4">
    <location>
        <begin position="473"/>
        <end position="508"/>
    </location>
</feature>
<dbReference type="STRING" id="431595.K3X241"/>
<dbReference type="InParanoid" id="K3X241"/>
<protein>
    <recommendedName>
        <fullName evidence="4">EF-hand domain-containing protein</fullName>
    </recommendedName>
</protein>
<dbReference type="SUPFAM" id="SSF47473">
    <property type="entry name" value="EF-hand"/>
    <property type="match status" value="2"/>
</dbReference>
<dbReference type="AlphaFoldDB" id="K3X241"/>
<reference evidence="6" key="1">
    <citation type="journal article" date="2010" name="Genome Biol.">
        <title>Genome sequence of the necrotrophic plant pathogen Pythium ultimum reveals original pathogenicity mechanisms and effector repertoire.</title>
        <authorList>
            <person name="Levesque C.A."/>
            <person name="Brouwer H."/>
            <person name="Cano L."/>
            <person name="Hamilton J.P."/>
            <person name="Holt C."/>
            <person name="Huitema E."/>
            <person name="Raffaele S."/>
            <person name="Robideau G.P."/>
            <person name="Thines M."/>
            <person name="Win J."/>
            <person name="Zerillo M.M."/>
            <person name="Beakes G.W."/>
            <person name="Boore J.L."/>
            <person name="Busam D."/>
            <person name="Dumas B."/>
            <person name="Ferriera S."/>
            <person name="Fuerstenberg S.I."/>
            <person name="Gachon C.M."/>
            <person name="Gaulin E."/>
            <person name="Govers F."/>
            <person name="Grenville-Briggs L."/>
            <person name="Horner N."/>
            <person name="Hostetler J."/>
            <person name="Jiang R.H."/>
            <person name="Johnson J."/>
            <person name="Krajaejun T."/>
            <person name="Lin H."/>
            <person name="Meijer H.J."/>
            <person name="Moore B."/>
            <person name="Morris P."/>
            <person name="Phuntmart V."/>
            <person name="Puiu D."/>
            <person name="Shetty J."/>
            <person name="Stajich J.E."/>
            <person name="Tripathy S."/>
            <person name="Wawra S."/>
            <person name="van West P."/>
            <person name="Whitty B.R."/>
            <person name="Coutinho P.M."/>
            <person name="Henrissat B."/>
            <person name="Martin F."/>
            <person name="Thomas P.D."/>
            <person name="Tyler B.M."/>
            <person name="De Vries R.P."/>
            <person name="Kamoun S."/>
            <person name="Yandell M."/>
            <person name="Tisserat N."/>
            <person name="Buell C.R."/>
        </authorList>
    </citation>
    <scope>NUCLEOTIDE SEQUENCE</scope>
    <source>
        <strain evidence="6">DAOM:BR144</strain>
    </source>
</reference>
<feature type="compositionally biased region" description="Basic and acidic residues" evidence="3">
    <location>
        <begin position="26"/>
        <end position="37"/>
    </location>
</feature>
<feature type="compositionally biased region" description="Basic residues" evidence="3">
    <location>
        <begin position="837"/>
        <end position="848"/>
    </location>
</feature>
<feature type="region of interest" description="Disordered" evidence="3">
    <location>
        <begin position="1"/>
        <end position="120"/>
    </location>
</feature>
<name>K3X241_GLOUD</name>
<evidence type="ECO:0000256" key="2">
    <source>
        <dbReference type="ARBA" id="ARBA00022837"/>
    </source>
</evidence>